<dbReference type="EMBL" id="PGET01000001">
    <property type="protein sequence ID" value="PJJ30129.1"/>
    <property type="molecule type" value="Genomic_DNA"/>
</dbReference>
<dbReference type="Gene3D" id="3.40.50.300">
    <property type="entry name" value="P-loop containing nucleotide triphosphate hydrolases"/>
    <property type="match status" value="1"/>
</dbReference>
<dbReference type="Pfam" id="PF13671">
    <property type="entry name" value="AAA_33"/>
    <property type="match status" value="1"/>
</dbReference>
<dbReference type="AlphaFoldDB" id="A0A2M8Z9M1"/>
<comment type="caution">
    <text evidence="1">The sequence shown here is derived from an EMBL/GenBank/DDBJ whole genome shotgun (WGS) entry which is preliminary data.</text>
</comment>
<gene>
    <name evidence="1" type="ORF">H171_3704</name>
</gene>
<dbReference type="SUPFAM" id="SSF52540">
    <property type="entry name" value="P-loop containing nucleoside triphosphate hydrolases"/>
    <property type="match status" value="1"/>
</dbReference>
<organism evidence="1 2">
    <name type="scientific">[Clostridium] celerecrescens 18A</name>
    <dbReference type="NCBI Taxonomy" id="1286362"/>
    <lineage>
        <taxon>Bacteria</taxon>
        <taxon>Bacillati</taxon>
        <taxon>Bacillota</taxon>
        <taxon>Clostridia</taxon>
        <taxon>Lachnospirales</taxon>
        <taxon>Lachnospiraceae</taxon>
        <taxon>Lacrimispora</taxon>
    </lineage>
</organism>
<dbReference type="Proteomes" id="UP000231092">
    <property type="component" value="Unassembled WGS sequence"/>
</dbReference>
<name>A0A2M8Z9M1_9FIRM</name>
<dbReference type="PANTHER" id="PTHR39206">
    <property type="entry name" value="SLL8004 PROTEIN"/>
    <property type="match status" value="1"/>
</dbReference>
<dbReference type="GO" id="GO:0016301">
    <property type="term" value="F:kinase activity"/>
    <property type="evidence" value="ECO:0007669"/>
    <property type="project" value="InterPro"/>
</dbReference>
<proteinExistence type="predicted"/>
<evidence type="ECO:0000313" key="1">
    <source>
        <dbReference type="EMBL" id="PJJ30129.1"/>
    </source>
</evidence>
<dbReference type="RefSeq" id="WP_100306415.1">
    <property type="nucleotide sequence ID" value="NZ_PGET01000001.1"/>
</dbReference>
<dbReference type="InterPro" id="IPR027417">
    <property type="entry name" value="P-loop_NTPase"/>
</dbReference>
<sequence>MKRYVIFAGVNGAGKSTLYQTFPKYHQMPRINTDEILKTFGDWKITSDIMKAGKRAVQELNQCLSTGSSFNQETTLCGKTIFRTIEKARNQGYYIELYYVGVDCVELAKQRIAYRVSKGGHGIPDKDVEKRYLETFQNLKIVLPMCNLASLYDNTKEFRRIAIYKDGIPVRVSHNVPDWFQRVQ</sequence>
<accession>A0A2M8Z9M1</accession>
<evidence type="ECO:0000313" key="2">
    <source>
        <dbReference type="Proteomes" id="UP000231092"/>
    </source>
</evidence>
<dbReference type="PANTHER" id="PTHR39206:SF1">
    <property type="entry name" value="SLL8004 PROTEIN"/>
    <property type="match status" value="1"/>
</dbReference>
<reference evidence="1 2" key="1">
    <citation type="submission" date="2017-11" db="EMBL/GenBank/DDBJ databases">
        <title>Understudied soil microbes with underappreciated capabilities: Untangling the Clostridium saccharolyticum group.</title>
        <authorList>
            <person name="Leschine S."/>
        </authorList>
    </citation>
    <scope>NUCLEOTIDE SEQUENCE [LARGE SCALE GENOMIC DNA]</scope>
    <source>
        <strain evidence="1 2">18A</strain>
    </source>
</reference>
<protein>
    <submittedName>
        <fullName evidence="1">Putative ABC-type ATPase</fullName>
    </submittedName>
</protein>
<dbReference type="GO" id="GO:0005524">
    <property type="term" value="F:ATP binding"/>
    <property type="evidence" value="ECO:0007669"/>
    <property type="project" value="UniProtKB-KW"/>
</dbReference>
<dbReference type="OrthoDB" id="9791543at2"/>